<feature type="transmembrane region" description="Helical" evidence="1">
    <location>
        <begin position="116"/>
        <end position="135"/>
    </location>
</feature>
<dbReference type="InterPro" id="IPR000620">
    <property type="entry name" value="EamA_dom"/>
</dbReference>
<dbReference type="SUPFAM" id="SSF103481">
    <property type="entry name" value="Multidrug resistance efflux transporter EmrE"/>
    <property type="match status" value="2"/>
</dbReference>
<organism evidence="3 4">
    <name type="scientific">Parapedobacter indicus</name>
    <dbReference type="NCBI Taxonomy" id="1477437"/>
    <lineage>
        <taxon>Bacteria</taxon>
        <taxon>Pseudomonadati</taxon>
        <taxon>Bacteroidota</taxon>
        <taxon>Sphingobacteriia</taxon>
        <taxon>Sphingobacteriales</taxon>
        <taxon>Sphingobacteriaceae</taxon>
        <taxon>Parapedobacter</taxon>
    </lineage>
</organism>
<sequence length="287" mass="31869">MMYVLFSVVCSVTVSVILKLARRYDVDTIQIIVWNYPMAVLCTWLFLQPTWTSKVWSEAPFGLYGVLSVLLPGIFVALSASIRYAGIVRTEVAQRLSLFIALVAAFWLFGESPETGKLVGVAVGVLGILCSIGWHRGRNQYGANHRMWSFPLVVFCGYGMIDILFKQVAQHTAVPYVTSMLIVFMMAMGVAFLYLAYYLIGAKKRFSVHAVFWGIVLGGFNFANILFYMRAHRALPDNPSVVFTGMNVGVIALGAGIGIFLFREKLSFINKIGIFLAIISVLITAYL</sequence>
<evidence type="ECO:0000313" key="3">
    <source>
        <dbReference type="EMBL" id="SFJ36992.1"/>
    </source>
</evidence>
<keyword evidence="4" id="KW-1185">Reference proteome</keyword>
<protein>
    <submittedName>
        <fullName evidence="3">EamA-like transporter family protein</fullName>
    </submittedName>
</protein>
<feature type="domain" description="EamA" evidence="2">
    <location>
        <begin position="2"/>
        <end position="131"/>
    </location>
</feature>
<reference evidence="3 4" key="1">
    <citation type="submission" date="2016-10" db="EMBL/GenBank/DDBJ databases">
        <authorList>
            <person name="de Groot N.N."/>
        </authorList>
    </citation>
    <scope>NUCLEOTIDE SEQUENCE [LARGE SCALE GENOMIC DNA]</scope>
    <source>
        <strain evidence="3 4">RK1</strain>
    </source>
</reference>
<dbReference type="EMBL" id="FOQO01000009">
    <property type="protein sequence ID" value="SFJ36992.1"/>
    <property type="molecule type" value="Genomic_DNA"/>
</dbReference>
<feature type="transmembrane region" description="Helical" evidence="1">
    <location>
        <begin position="210"/>
        <end position="229"/>
    </location>
</feature>
<evidence type="ECO:0000313" key="4">
    <source>
        <dbReference type="Proteomes" id="UP000198670"/>
    </source>
</evidence>
<name>A0A1I3QU56_9SPHI</name>
<feature type="transmembrane region" description="Helical" evidence="1">
    <location>
        <begin position="268"/>
        <end position="286"/>
    </location>
</feature>
<feature type="transmembrane region" description="Helical" evidence="1">
    <location>
        <begin position="147"/>
        <end position="165"/>
    </location>
</feature>
<feature type="transmembrane region" description="Helical" evidence="1">
    <location>
        <begin position="92"/>
        <end position="110"/>
    </location>
</feature>
<dbReference type="InterPro" id="IPR037185">
    <property type="entry name" value="EmrE-like"/>
</dbReference>
<proteinExistence type="predicted"/>
<dbReference type="GO" id="GO:0016020">
    <property type="term" value="C:membrane"/>
    <property type="evidence" value="ECO:0007669"/>
    <property type="project" value="InterPro"/>
</dbReference>
<dbReference type="Proteomes" id="UP000198670">
    <property type="component" value="Unassembled WGS sequence"/>
</dbReference>
<dbReference type="AlphaFoldDB" id="A0A1I3QU56"/>
<dbReference type="Gene3D" id="1.10.3730.20">
    <property type="match status" value="1"/>
</dbReference>
<dbReference type="STRING" id="1477437.SAMN05444682_109104"/>
<keyword evidence="1" id="KW-1133">Transmembrane helix</keyword>
<evidence type="ECO:0000259" key="2">
    <source>
        <dbReference type="Pfam" id="PF00892"/>
    </source>
</evidence>
<dbReference type="Pfam" id="PF00892">
    <property type="entry name" value="EamA"/>
    <property type="match status" value="1"/>
</dbReference>
<keyword evidence="1" id="KW-0472">Membrane</keyword>
<keyword evidence="1" id="KW-0812">Transmembrane</keyword>
<dbReference type="OrthoDB" id="1524053at2"/>
<dbReference type="RefSeq" id="WP_090629051.1">
    <property type="nucleotide sequence ID" value="NZ_FOQO01000009.1"/>
</dbReference>
<feature type="transmembrane region" description="Helical" evidence="1">
    <location>
        <begin position="61"/>
        <end position="80"/>
    </location>
</feature>
<feature type="transmembrane region" description="Helical" evidence="1">
    <location>
        <begin position="241"/>
        <end position="261"/>
    </location>
</feature>
<evidence type="ECO:0000256" key="1">
    <source>
        <dbReference type="SAM" id="Phobius"/>
    </source>
</evidence>
<feature type="transmembrane region" description="Helical" evidence="1">
    <location>
        <begin position="177"/>
        <end position="198"/>
    </location>
</feature>
<accession>A0A1I3QU56</accession>
<gene>
    <name evidence="3" type="ORF">SAMN05444682_109104</name>
</gene>